<dbReference type="Gene3D" id="3.40.50.1000">
    <property type="entry name" value="HAD superfamily/HAD-like"/>
    <property type="match status" value="1"/>
</dbReference>
<dbReference type="PROSITE" id="PS01228">
    <property type="entry name" value="COF_1"/>
    <property type="match status" value="1"/>
</dbReference>
<dbReference type="NCBIfam" id="TIGR01484">
    <property type="entry name" value="HAD-SF-IIB"/>
    <property type="match status" value="1"/>
</dbReference>
<dbReference type="KEGG" id="vah:G7081_02460"/>
<dbReference type="SUPFAM" id="SSF56784">
    <property type="entry name" value="HAD-like"/>
    <property type="match status" value="1"/>
</dbReference>
<dbReference type="EMBL" id="CP049886">
    <property type="protein sequence ID" value="QIL46030.1"/>
    <property type="molecule type" value="Genomic_DNA"/>
</dbReference>
<dbReference type="GO" id="GO:0000287">
    <property type="term" value="F:magnesium ion binding"/>
    <property type="evidence" value="ECO:0007669"/>
    <property type="project" value="TreeGrafter"/>
</dbReference>
<accession>A0A6G8AM31</accession>
<dbReference type="SFLD" id="SFLDS00003">
    <property type="entry name" value="Haloacid_Dehalogenase"/>
    <property type="match status" value="1"/>
</dbReference>
<dbReference type="InterPro" id="IPR023214">
    <property type="entry name" value="HAD_sf"/>
</dbReference>
<dbReference type="AlphaFoldDB" id="A0A6G8AM31"/>
<dbReference type="NCBIfam" id="TIGR00099">
    <property type="entry name" value="Cof-subfamily"/>
    <property type="match status" value="1"/>
</dbReference>
<dbReference type="InterPro" id="IPR006379">
    <property type="entry name" value="HAD-SF_hydro_IIB"/>
</dbReference>
<reference evidence="1 2" key="1">
    <citation type="submission" date="2020-03" db="EMBL/GenBank/DDBJ databases">
        <title>Vagococcus sp. nov., isolated from beetles.</title>
        <authorList>
            <person name="Hyun D.-W."/>
            <person name="Bae J.-W."/>
        </authorList>
    </citation>
    <scope>NUCLEOTIDE SEQUENCE [LARGE SCALE GENOMIC DNA]</scope>
    <source>
        <strain evidence="1 2">HDW17A</strain>
    </source>
</reference>
<name>A0A6G8AM31_9ENTE</name>
<dbReference type="RefSeq" id="WP_166007115.1">
    <property type="nucleotide sequence ID" value="NZ_CP049886.1"/>
</dbReference>
<dbReference type="PANTHER" id="PTHR10000">
    <property type="entry name" value="PHOSPHOSERINE PHOSPHATASE"/>
    <property type="match status" value="1"/>
</dbReference>
<dbReference type="InterPro" id="IPR000150">
    <property type="entry name" value="Cof"/>
</dbReference>
<dbReference type="PANTHER" id="PTHR10000:SF55">
    <property type="entry name" value="5-AMINO-6-(5-PHOSPHO-D-RIBITYLAMINO)URACIL PHOSPHATASE YCSE"/>
    <property type="match status" value="1"/>
</dbReference>
<dbReference type="GO" id="GO:0005829">
    <property type="term" value="C:cytosol"/>
    <property type="evidence" value="ECO:0007669"/>
    <property type="project" value="TreeGrafter"/>
</dbReference>
<dbReference type="Gene3D" id="3.30.1240.10">
    <property type="match status" value="1"/>
</dbReference>
<dbReference type="GO" id="GO:0016791">
    <property type="term" value="F:phosphatase activity"/>
    <property type="evidence" value="ECO:0007669"/>
    <property type="project" value="TreeGrafter"/>
</dbReference>
<dbReference type="Pfam" id="PF08282">
    <property type="entry name" value="Hydrolase_3"/>
    <property type="match status" value="1"/>
</dbReference>
<gene>
    <name evidence="1" type="ORF">G7081_02460</name>
</gene>
<proteinExistence type="predicted"/>
<dbReference type="CDD" id="cd07516">
    <property type="entry name" value="HAD_Pase"/>
    <property type="match status" value="1"/>
</dbReference>
<evidence type="ECO:0000313" key="1">
    <source>
        <dbReference type="EMBL" id="QIL46030.1"/>
    </source>
</evidence>
<dbReference type="SFLD" id="SFLDG01140">
    <property type="entry name" value="C2.B:_Phosphomannomutase_and_P"/>
    <property type="match status" value="1"/>
</dbReference>
<organism evidence="1 2">
    <name type="scientific">Vagococcus coleopterorum</name>
    <dbReference type="NCBI Taxonomy" id="2714946"/>
    <lineage>
        <taxon>Bacteria</taxon>
        <taxon>Bacillati</taxon>
        <taxon>Bacillota</taxon>
        <taxon>Bacilli</taxon>
        <taxon>Lactobacillales</taxon>
        <taxon>Enterococcaceae</taxon>
        <taxon>Vagococcus</taxon>
    </lineage>
</organism>
<evidence type="ECO:0000313" key="2">
    <source>
        <dbReference type="Proteomes" id="UP000500890"/>
    </source>
</evidence>
<keyword evidence="2" id="KW-1185">Reference proteome</keyword>
<protein>
    <submittedName>
        <fullName evidence="1">HAD family phosphatase</fullName>
    </submittedName>
</protein>
<sequence length="286" mass="31790">MIELIASDMDGTLLNNDMKISTENAAAVKLAQKQGVHFLVATGRSHTEAQPVLSEVGIKCPMITVNGAQAFDKEGQELFTFALDKNQTKQIIETLTKAELYFEIATTHGVYSIGEKERKENAVQLLLNHYDNYTEESARAFAPEHLEQLPVNFIANYNDLLDNTNIKILKFIVFSYNNPGQFIQAQEEISNQRDISVTSSFVGNFEVNHIDAQKGKAVTRYAQSLNIPLEKIMTLGDNLNDLSMLAITPHSFAMANAATKTKEIAQYETDTNVDHGVAKAILKMCK</sequence>
<dbReference type="InterPro" id="IPR036412">
    <property type="entry name" value="HAD-like_sf"/>
</dbReference>
<dbReference type="Proteomes" id="UP000500890">
    <property type="component" value="Chromosome"/>
</dbReference>